<accession>A0ABP5SZV0</accession>
<dbReference type="EMBL" id="BAAASD010000010">
    <property type="protein sequence ID" value="GAA2342485.1"/>
    <property type="molecule type" value="Genomic_DNA"/>
</dbReference>
<evidence type="ECO:0000313" key="6">
    <source>
        <dbReference type="Proteomes" id="UP001500253"/>
    </source>
</evidence>
<dbReference type="SUPFAM" id="SSF53474">
    <property type="entry name" value="alpha/beta-Hydrolases"/>
    <property type="match status" value="1"/>
</dbReference>
<evidence type="ECO:0000256" key="2">
    <source>
        <dbReference type="ARBA" id="ARBA00022801"/>
    </source>
</evidence>
<gene>
    <name evidence="5" type="ORF">GCM10010246_29730</name>
</gene>
<comment type="similarity">
    <text evidence="1">Belongs to the thioesterase family.</text>
</comment>
<keyword evidence="6" id="KW-1185">Reference proteome</keyword>
<evidence type="ECO:0000313" key="5">
    <source>
        <dbReference type="EMBL" id="GAA2342485.1"/>
    </source>
</evidence>
<dbReference type="Proteomes" id="UP001500253">
    <property type="component" value="Unassembled WGS sequence"/>
</dbReference>
<comment type="caution">
    <text evidence="5">The sequence shown here is derived from an EMBL/GenBank/DDBJ whole genome shotgun (WGS) entry which is preliminary data.</text>
</comment>
<proteinExistence type="inferred from homology"/>
<feature type="domain" description="Thioesterase TesA-like" evidence="4">
    <location>
        <begin position="49"/>
        <end position="279"/>
    </location>
</feature>
<dbReference type="InterPro" id="IPR012223">
    <property type="entry name" value="TEII"/>
</dbReference>
<dbReference type="InterPro" id="IPR020802">
    <property type="entry name" value="TesA-like"/>
</dbReference>
<feature type="region of interest" description="Disordered" evidence="3">
    <location>
        <begin position="1"/>
        <end position="23"/>
    </location>
</feature>
<dbReference type="GO" id="GO:0016787">
    <property type="term" value="F:hydrolase activity"/>
    <property type="evidence" value="ECO:0007669"/>
    <property type="project" value="UniProtKB-KW"/>
</dbReference>
<keyword evidence="2 5" id="KW-0378">Hydrolase</keyword>
<dbReference type="InterPro" id="IPR001031">
    <property type="entry name" value="Thioesterase"/>
</dbReference>
<dbReference type="Gene3D" id="3.40.50.1820">
    <property type="entry name" value="alpha/beta hydrolase"/>
    <property type="match status" value="1"/>
</dbReference>
<dbReference type="PANTHER" id="PTHR11487">
    <property type="entry name" value="THIOESTERASE"/>
    <property type="match status" value="1"/>
</dbReference>
<dbReference type="Pfam" id="PF00975">
    <property type="entry name" value="Thioesterase"/>
    <property type="match status" value="1"/>
</dbReference>
<dbReference type="SMART" id="SM00824">
    <property type="entry name" value="PKS_TE"/>
    <property type="match status" value="1"/>
</dbReference>
<reference evidence="6" key="1">
    <citation type="journal article" date="2019" name="Int. J. Syst. Evol. Microbiol.">
        <title>The Global Catalogue of Microorganisms (GCM) 10K type strain sequencing project: providing services to taxonomists for standard genome sequencing and annotation.</title>
        <authorList>
            <consortium name="The Broad Institute Genomics Platform"/>
            <consortium name="The Broad Institute Genome Sequencing Center for Infectious Disease"/>
            <person name="Wu L."/>
            <person name="Ma J."/>
        </authorList>
    </citation>
    <scope>NUCLEOTIDE SEQUENCE [LARGE SCALE GENOMIC DNA]</scope>
    <source>
        <strain evidence="6">JCM 4316</strain>
    </source>
</reference>
<dbReference type="PANTHER" id="PTHR11487:SF0">
    <property type="entry name" value="S-ACYL FATTY ACID SYNTHASE THIOESTERASE, MEDIUM CHAIN"/>
    <property type="match status" value="1"/>
</dbReference>
<evidence type="ECO:0000256" key="3">
    <source>
        <dbReference type="SAM" id="MobiDB-lite"/>
    </source>
</evidence>
<evidence type="ECO:0000256" key="1">
    <source>
        <dbReference type="ARBA" id="ARBA00007169"/>
    </source>
</evidence>
<dbReference type="InterPro" id="IPR029058">
    <property type="entry name" value="AB_hydrolase_fold"/>
</dbReference>
<evidence type="ECO:0000259" key="4">
    <source>
        <dbReference type="SMART" id="SM00824"/>
    </source>
</evidence>
<name>A0ABP5SZV0_9ACTN</name>
<protein>
    <submittedName>
        <fullName evidence="5">Alpha/beta fold hydrolase</fullName>
    </submittedName>
</protein>
<organism evidence="5 6">
    <name type="scientific">Streptomyces cuspidosporus</name>
    <dbReference type="NCBI Taxonomy" id="66882"/>
    <lineage>
        <taxon>Bacteria</taxon>
        <taxon>Bacillati</taxon>
        <taxon>Actinomycetota</taxon>
        <taxon>Actinomycetes</taxon>
        <taxon>Kitasatosporales</taxon>
        <taxon>Streptomycetaceae</taxon>
        <taxon>Streptomyces</taxon>
    </lineage>
</organism>
<sequence>MLATGRDRTFPGTGRGRGRKHRTMTSIAADAEAWIRRYEKSPDSAVRLVCLPYAGGSASYFFPVAKALAPLIEVLAIQYPGRQDRHREPCIDDIGKLADAIVGALEDLGGQEGPGGLNDKPLALFGHSMGATLSYEVALRLEERGVKPVRLFVSGRRAPSRVREESVHVRDDAGVLRELRLLNGTSGEVLENEELLRMALPAIRSDYRAIESYRCEPGRRISCPITALTGDADPRATLEEVRDWANHTTGEMDLTVLSGGHFFLNDHVPHVLEMISERLLPANRS</sequence>